<reference evidence="3" key="1">
    <citation type="journal article" date="2017" name="Front. Plant Sci.">
        <title>Climate Clever Clovers: New Paradigm to Reduce the Environmental Footprint of Ruminants by Breeding Low Methanogenic Forages Utilizing Haplotype Variation.</title>
        <authorList>
            <person name="Kaur P."/>
            <person name="Appels R."/>
            <person name="Bayer P.E."/>
            <person name="Keeble-Gagnere G."/>
            <person name="Wang J."/>
            <person name="Hirakawa H."/>
            <person name="Shirasawa K."/>
            <person name="Vercoe P."/>
            <person name="Stefanova K."/>
            <person name="Durmic Z."/>
            <person name="Nichols P."/>
            <person name="Revell C."/>
            <person name="Isobe S.N."/>
            <person name="Edwards D."/>
            <person name="Erskine W."/>
        </authorList>
    </citation>
    <scope>NUCLEOTIDE SEQUENCE [LARGE SCALE GENOMIC DNA]</scope>
    <source>
        <strain evidence="3">cv. Daliak</strain>
    </source>
</reference>
<feature type="region of interest" description="Disordered" evidence="1">
    <location>
        <begin position="47"/>
        <end position="74"/>
    </location>
</feature>
<evidence type="ECO:0000313" key="3">
    <source>
        <dbReference type="Proteomes" id="UP000242715"/>
    </source>
</evidence>
<keyword evidence="3" id="KW-1185">Reference proteome</keyword>
<accession>A0A2Z6PRG0</accession>
<dbReference type="OrthoDB" id="4062651at2759"/>
<evidence type="ECO:0008006" key="4">
    <source>
        <dbReference type="Google" id="ProtNLM"/>
    </source>
</evidence>
<gene>
    <name evidence="2" type="ORF">TSUD_301540</name>
</gene>
<evidence type="ECO:0000313" key="2">
    <source>
        <dbReference type="EMBL" id="GAU49849.1"/>
    </source>
</evidence>
<feature type="compositionally biased region" description="Low complexity" evidence="1">
    <location>
        <begin position="56"/>
        <end position="72"/>
    </location>
</feature>
<dbReference type="AlphaFoldDB" id="A0A2Z6PRG0"/>
<dbReference type="Proteomes" id="UP000242715">
    <property type="component" value="Unassembled WGS sequence"/>
</dbReference>
<sequence length="95" mass="10368">MDPLLIGNVKTESIWRVAEIAMQCIEPHGASRPRMQEVILAIQDASNIEKGKESQQKISSSSGDSKPQSSRKTLLTSFLEIESPDISNGCLPSAR</sequence>
<dbReference type="EMBL" id="DF974640">
    <property type="protein sequence ID" value="GAU49849.1"/>
    <property type="molecule type" value="Genomic_DNA"/>
</dbReference>
<proteinExistence type="predicted"/>
<organism evidence="2 3">
    <name type="scientific">Trifolium subterraneum</name>
    <name type="common">Subterranean clover</name>
    <dbReference type="NCBI Taxonomy" id="3900"/>
    <lineage>
        <taxon>Eukaryota</taxon>
        <taxon>Viridiplantae</taxon>
        <taxon>Streptophyta</taxon>
        <taxon>Embryophyta</taxon>
        <taxon>Tracheophyta</taxon>
        <taxon>Spermatophyta</taxon>
        <taxon>Magnoliopsida</taxon>
        <taxon>eudicotyledons</taxon>
        <taxon>Gunneridae</taxon>
        <taxon>Pentapetalae</taxon>
        <taxon>rosids</taxon>
        <taxon>fabids</taxon>
        <taxon>Fabales</taxon>
        <taxon>Fabaceae</taxon>
        <taxon>Papilionoideae</taxon>
        <taxon>50 kb inversion clade</taxon>
        <taxon>NPAAA clade</taxon>
        <taxon>Hologalegina</taxon>
        <taxon>IRL clade</taxon>
        <taxon>Trifolieae</taxon>
        <taxon>Trifolium</taxon>
    </lineage>
</organism>
<protein>
    <recommendedName>
        <fullName evidence="4">Serine-threonine/tyrosine-protein kinase catalytic domain-containing protein</fullName>
    </recommendedName>
</protein>
<evidence type="ECO:0000256" key="1">
    <source>
        <dbReference type="SAM" id="MobiDB-lite"/>
    </source>
</evidence>
<name>A0A2Z6PRG0_TRISU</name>